<gene>
    <name evidence="1" type="ORF">AADG42_06730</name>
</gene>
<protein>
    <submittedName>
        <fullName evidence="1">DUF5130 family protein</fullName>
    </submittedName>
</protein>
<dbReference type="EMBL" id="CP154795">
    <property type="protein sequence ID" value="XAN07006.1"/>
    <property type="molecule type" value="Genomic_DNA"/>
</dbReference>
<dbReference type="Proteomes" id="UP001442841">
    <property type="component" value="Chromosome"/>
</dbReference>
<dbReference type="Pfam" id="PF17174">
    <property type="entry name" value="DUF5130"/>
    <property type="match status" value="1"/>
</dbReference>
<sequence>MSAGENLTPNQTEELKRAVRMAEEDSGLGFSLYLGAAEGDPRAYAEKLHASLEDSARAVLVLCDPQARALEIVTGAVARRTLTDGECRLAALSIQSSIRNGDLVGGLSSGLIQLSRYGRAPRTLHVGTIDD</sequence>
<dbReference type="InterPro" id="IPR033437">
    <property type="entry name" value="DUF5130"/>
</dbReference>
<dbReference type="Gene3D" id="3.10.310.50">
    <property type="match status" value="1"/>
</dbReference>
<organism evidence="1 2">
    <name type="scientific">Ammonicoccus fulvus</name>
    <dbReference type="NCBI Taxonomy" id="3138240"/>
    <lineage>
        <taxon>Bacteria</taxon>
        <taxon>Bacillati</taxon>
        <taxon>Actinomycetota</taxon>
        <taxon>Actinomycetes</taxon>
        <taxon>Propionibacteriales</taxon>
        <taxon>Propionibacteriaceae</taxon>
        <taxon>Ammonicoccus</taxon>
    </lineage>
</organism>
<reference evidence="1 2" key="1">
    <citation type="submission" date="2024-04" db="EMBL/GenBank/DDBJ databases">
        <title>Isolation of an actinomycete strain from pig manure.</title>
        <authorList>
            <person name="Gong T."/>
            <person name="Yu Z."/>
            <person name="An M."/>
            <person name="Wei C."/>
            <person name="Yang W."/>
            <person name="Liu L."/>
        </authorList>
    </citation>
    <scope>NUCLEOTIDE SEQUENCE [LARGE SCALE GENOMIC DNA]</scope>
    <source>
        <strain evidence="1 2">ZF39</strain>
    </source>
</reference>
<dbReference type="RefSeq" id="WP_425308450.1">
    <property type="nucleotide sequence ID" value="NZ_CP154795.1"/>
</dbReference>
<evidence type="ECO:0000313" key="1">
    <source>
        <dbReference type="EMBL" id="XAN07006.1"/>
    </source>
</evidence>
<keyword evidence="2" id="KW-1185">Reference proteome</keyword>
<proteinExistence type="predicted"/>
<evidence type="ECO:0000313" key="2">
    <source>
        <dbReference type="Proteomes" id="UP001442841"/>
    </source>
</evidence>
<accession>A0ABZ3FLS3</accession>
<name>A0ABZ3FLS3_9ACTN</name>